<dbReference type="Pfam" id="PF17914">
    <property type="entry name" value="HopA1"/>
    <property type="match status" value="1"/>
</dbReference>
<organism evidence="2 3">
    <name type="scientific">Larkinella bovis</name>
    <dbReference type="NCBI Taxonomy" id="683041"/>
    <lineage>
        <taxon>Bacteria</taxon>
        <taxon>Pseudomonadati</taxon>
        <taxon>Bacteroidota</taxon>
        <taxon>Cytophagia</taxon>
        <taxon>Cytophagales</taxon>
        <taxon>Spirosomataceae</taxon>
        <taxon>Larkinella</taxon>
    </lineage>
</organism>
<feature type="region of interest" description="Disordered" evidence="1">
    <location>
        <begin position="502"/>
        <end position="528"/>
    </location>
</feature>
<proteinExistence type="predicted"/>
<keyword evidence="3" id="KW-1185">Reference proteome</keyword>
<evidence type="ECO:0000313" key="3">
    <source>
        <dbReference type="Proteomes" id="UP001596106"/>
    </source>
</evidence>
<dbReference type="Proteomes" id="UP001596106">
    <property type="component" value="Unassembled WGS sequence"/>
</dbReference>
<gene>
    <name evidence="2" type="ORF">ACFPMF_08690</name>
</gene>
<accession>A0ABW0IA29</accession>
<reference evidence="3" key="1">
    <citation type="journal article" date="2019" name="Int. J. Syst. Evol. Microbiol.">
        <title>The Global Catalogue of Microorganisms (GCM) 10K type strain sequencing project: providing services to taxonomists for standard genome sequencing and annotation.</title>
        <authorList>
            <consortium name="The Broad Institute Genomics Platform"/>
            <consortium name="The Broad Institute Genome Sequencing Center for Infectious Disease"/>
            <person name="Wu L."/>
            <person name="Ma J."/>
        </authorList>
    </citation>
    <scope>NUCLEOTIDE SEQUENCE [LARGE SCALE GENOMIC DNA]</scope>
    <source>
        <strain evidence="3">CCUG 55250</strain>
    </source>
</reference>
<comment type="caution">
    <text evidence="2">The sequence shown here is derived from an EMBL/GenBank/DDBJ whole genome shotgun (WGS) entry which is preliminary data.</text>
</comment>
<evidence type="ECO:0000256" key="1">
    <source>
        <dbReference type="SAM" id="MobiDB-lite"/>
    </source>
</evidence>
<dbReference type="EMBL" id="JBHSMA010000002">
    <property type="protein sequence ID" value="MFC5409380.1"/>
    <property type="molecule type" value="Genomic_DNA"/>
</dbReference>
<sequence>MISRTREQIHPLVQLIRISEDRRRIFLDGEDKTDAISREMMAEQFIFDASDVRAVLQVWLYRKHYIRPGQPATPEPNDVPLFTYRDTGVTLNFWNSRGWRYPTGTQRPSRFFSEVVLLKGSQARWVNGGRYMETGIDRASGWILLESNEPTHNFGAVADAVKFNWIYGRHLSDGDNRGYIRFYVNMKPTKAAVACLVREIQNCFNLHEVPFSLKFVADPAKYDRADSAVLYTDHRYLNLVAILLQNVYQELRRNEVLRTDVPLFTRELAPGLSVAEEPDTGTSFGLDRAFQLADALMAVGHDFDPVSRCEKVDDFLLEKGYDPDNFYRNPFSAVQYAFLFAHFAELNRLPRRPALGSGDDGYRVVRFRLIDEIDWFGQLGFSRKAYLLAALRIAIKLCREAIWSFDGQSWSCNWLSYRPGSDRKEVVYRMLDDSFEEGVKGIRFFLKTVFENCYESELLAFVVQHARGTGPMPEHMQRRFHPDWANKDPDLAPVAEALITTGPANPMPYGRSPGDARRLPPASDGAGPDEKIADTLIGRYLTQDRPLGNAYGEPHPERSDLFCPNLLYGLAGFGYYFLHVYDPHRFKPIALSIP</sequence>
<dbReference type="InterPro" id="IPR040871">
    <property type="entry name" value="HopA1"/>
</dbReference>
<name>A0ABW0IA29_9BACT</name>
<protein>
    <submittedName>
        <fullName evidence="2">T3SS effector HopA1 family protein</fullName>
    </submittedName>
</protein>
<evidence type="ECO:0000313" key="2">
    <source>
        <dbReference type="EMBL" id="MFC5409380.1"/>
    </source>
</evidence>
<dbReference type="RefSeq" id="WP_379843231.1">
    <property type="nucleotide sequence ID" value="NZ_JBHSMA010000002.1"/>
</dbReference>